<name>B2HFN2_MYCMM</name>
<feature type="compositionally biased region" description="Basic and acidic residues" evidence="1">
    <location>
        <begin position="161"/>
        <end position="174"/>
    </location>
</feature>
<dbReference type="Proteomes" id="UP000001190">
    <property type="component" value="Chromosome"/>
</dbReference>
<evidence type="ECO:0000313" key="3">
    <source>
        <dbReference type="EMBL" id="ACC39877.1"/>
    </source>
</evidence>
<sequence>MKTDSGLAACVAAAASLGAALIHFAVLPAHWQEWPASGVFFGLVAVFQLGWAVVMPVRPHAAVLAAGIVVNLGAIALWVFSRSAGVPFGPHAGGPEEIRAAGVGAVVLETAVVIGVVWTWFRGQGGDAVSGVTSAIVLAGTGAVVAAIVAIGVASGLDHGTHAPGGEHVDHEHPATVVPPRDLQVTRPPAGPPPAESPHGHDDDHSHR</sequence>
<dbReference type="eggNOG" id="ENOG503357M">
    <property type="taxonomic scope" value="Bacteria"/>
</dbReference>
<dbReference type="AlphaFoldDB" id="B2HFN2"/>
<feature type="transmembrane region" description="Helical" evidence="2">
    <location>
        <begin position="61"/>
        <end position="80"/>
    </location>
</feature>
<feature type="transmembrane region" description="Helical" evidence="2">
    <location>
        <begin position="34"/>
        <end position="54"/>
    </location>
</feature>
<protein>
    <submittedName>
        <fullName evidence="3">Conserved hypothetical transmembrane protein</fullName>
    </submittedName>
</protein>
<feature type="compositionally biased region" description="Basic and acidic residues" evidence="1">
    <location>
        <begin position="198"/>
        <end position="208"/>
    </location>
</feature>
<feature type="transmembrane region" description="Helical" evidence="2">
    <location>
        <begin position="128"/>
        <end position="154"/>
    </location>
</feature>
<organism evidence="3 4">
    <name type="scientific">Mycobacterium marinum (strain ATCC BAA-535 / M)</name>
    <dbReference type="NCBI Taxonomy" id="216594"/>
    <lineage>
        <taxon>Bacteria</taxon>
        <taxon>Bacillati</taxon>
        <taxon>Actinomycetota</taxon>
        <taxon>Actinomycetes</taxon>
        <taxon>Mycobacteriales</taxon>
        <taxon>Mycobacteriaceae</taxon>
        <taxon>Mycobacterium</taxon>
        <taxon>Mycobacterium ulcerans group</taxon>
    </lineage>
</organism>
<proteinExistence type="predicted"/>
<evidence type="ECO:0000313" key="4">
    <source>
        <dbReference type="Proteomes" id="UP000001190"/>
    </source>
</evidence>
<keyword evidence="4" id="KW-1185">Reference proteome</keyword>
<gene>
    <name evidence="3" type="ordered locus">MMAR_1419</name>
</gene>
<accession>B2HFN2</accession>
<dbReference type="HOGENOM" id="CLU_1319769_0_0_11"/>
<evidence type="ECO:0000256" key="2">
    <source>
        <dbReference type="SAM" id="Phobius"/>
    </source>
</evidence>
<keyword evidence="2 3" id="KW-0812">Transmembrane</keyword>
<reference evidence="3 4" key="1">
    <citation type="journal article" date="2008" name="Genome Res.">
        <title>Insights from the complete genome sequence of Mycobacterium marinum on the evolution of Mycobacterium tuberculosis.</title>
        <authorList>
            <person name="Stinear T.P."/>
            <person name="Seemann T."/>
            <person name="Harrison P.F."/>
            <person name="Jenkin G.A."/>
            <person name="Davies J.K."/>
            <person name="Johnson P.D."/>
            <person name="Abdellah Z."/>
            <person name="Arrowsmith C."/>
            <person name="Chillingworth T."/>
            <person name="Churcher C."/>
            <person name="Clarke K."/>
            <person name="Cronin A."/>
            <person name="Davis P."/>
            <person name="Goodhead I."/>
            <person name="Holroyd N."/>
            <person name="Jagels K."/>
            <person name="Lord A."/>
            <person name="Moule S."/>
            <person name="Mungall K."/>
            <person name="Norbertczak H."/>
            <person name="Quail M.A."/>
            <person name="Rabbinowitsch E."/>
            <person name="Walker D."/>
            <person name="White B."/>
            <person name="Whitehead S."/>
            <person name="Small P.L."/>
            <person name="Brosch R."/>
            <person name="Ramakrishnan L."/>
            <person name="Fischbach M.A."/>
            <person name="Parkhill J."/>
            <person name="Cole S.T."/>
        </authorList>
    </citation>
    <scope>NUCLEOTIDE SEQUENCE [LARGE SCALE GENOMIC DNA]</scope>
    <source>
        <strain evidence="4">ATCC BAA-535 / M</strain>
    </source>
</reference>
<dbReference type="RefSeq" id="WP_012393280.1">
    <property type="nucleotide sequence ID" value="NC_010612.1"/>
</dbReference>
<dbReference type="EMBL" id="CP000854">
    <property type="protein sequence ID" value="ACC39877.1"/>
    <property type="molecule type" value="Genomic_DNA"/>
</dbReference>
<evidence type="ECO:0000256" key="1">
    <source>
        <dbReference type="SAM" id="MobiDB-lite"/>
    </source>
</evidence>
<keyword evidence="2" id="KW-0472">Membrane</keyword>
<feature type="region of interest" description="Disordered" evidence="1">
    <location>
        <begin position="161"/>
        <end position="208"/>
    </location>
</feature>
<keyword evidence="2" id="KW-1133">Transmembrane helix</keyword>
<dbReference type="KEGG" id="mmi:MMAR_1419"/>
<feature type="transmembrane region" description="Helical" evidence="2">
    <location>
        <begin position="100"/>
        <end position="121"/>
    </location>
</feature>